<feature type="domain" description="TreTu toxin C-terminal" evidence="1">
    <location>
        <begin position="8"/>
        <end position="106"/>
    </location>
</feature>
<name>Q7N2G5_PHOLL</name>
<protein>
    <submittedName>
        <fullName evidence="2">Photorhabdus luminescens subsp. laumondii TTO1 complete genome segment 11/17</fullName>
    </submittedName>
</protein>
<proteinExistence type="predicted"/>
<dbReference type="STRING" id="243265.plu3112"/>
<dbReference type="KEGG" id="plu:plu3112"/>
<keyword evidence="3" id="KW-1185">Reference proteome</keyword>
<sequence>MTGRLLSTVTVGRWMSPEELQKMRDTGKVVQSTTGTTHVGYPANIDAFGKQAKPGTVYIEFDVPEKSLIKTNDEWAKIVGPDSLEGRLAKRKGLPVPEMPEVANIEIKAQKTTEGIMTVCKK</sequence>
<evidence type="ECO:0000259" key="1">
    <source>
        <dbReference type="Pfam" id="PF24691"/>
    </source>
</evidence>
<dbReference type="HOGENOM" id="CLU_147064_0_0_6"/>
<dbReference type="AlphaFoldDB" id="Q7N2G5"/>
<dbReference type="eggNOG" id="COG3209">
    <property type="taxonomic scope" value="Bacteria"/>
</dbReference>
<evidence type="ECO:0000313" key="3">
    <source>
        <dbReference type="Proteomes" id="UP000002514"/>
    </source>
</evidence>
<gene>
    <name evidence="2" type="ordered locus">plu3112</name>
</gene>
<reference evidence="3" key="1">
    <citation type="journal article" date="2003" name="Nat. Biotechnol.">
        <title>The genome sequence of the entomopathogenic bacterium Photorhabdus luminescens.</title>
        <authorList>
            <person name="Duchaud E."/>
            <person name="Rusniok C."/>
            <person name="Frangeul L."/>
            <person name="Buchrieser C."/>
            <person name="Givaudan A."/>
            <person name="Taourit S."/>
            <person name="Bocs S."/>
            <person name="Boursaux-Eude C."/>
            <person name="Chandler M."/>
            <person name="Charles J.-F."/>
            <person name="Dassa E."/>
            <person name="Derose R."/>
            <person name="Derzelle S."/>
            <person name="Freyssinet G."/>
            <person name="Gaudriault S."/>
            <person name="Medigue C."/>
            <person name="Lanois A."/>
            <person name="Powell K."/>
            <person name="Siguier P."/>
            <person name="Vincent R."/>
            <person name="Wingate V."/>
            <person name="Zouine M."/>
            <person name="Glaser P."/>
            <person name="Boemare N."/>
            <person name="Danchin A."/>
            <person name="Kunst F."/>
        </authorList>
    </citation>
    <scope>NUCLEOTIDE SEQUENCE [LARGE SCALE GENOMIC DNA]</scope>
    <source>
        <strain evidence="3">DSM 15139 / CIP 105565 / TT01</strain>
    </source>
</reference>
<dbReference type="EMBL" id="BX571869">
    <property type="protein sequence ID" value="CAE15486.1"/>
    <property type="molecule type" value="Genomic_DNA"/>
</dbReference>
<dbReference type="Proteomes" id="UP000002514">
    <property type="component" value="Chromosome"/>
</dbReference>
<evidence type="ECO:0000313" key="2">
    <source>
        <dbReference type="EMBL" id="CAE15486.1"/>
    </source>
</evidence>
<dbReference type="InterPro" id="IPR057938">
    <property type="entry name" value="TreTu_C"/>
</dbReference>
<dbReference type="GeneID" id="48849374"/>
<organism evidence="2 3">
    <name type="scientific">Photorhabdus laumondii subsp. laumondii (strain DSM 15139 / CIP 105565 / TT01)</name>
    <name type="common">Photorhabdus luminescens subsp. laumondii</name>
    <dbReference type="NCBI Taxonomy" id="243265"/>
    <lineage>
        <taxon>Bacteria</taxon>
        <taxon>Pseudomonadati</taxon>
        <taxon>Pseudomonadota</taxon>
        <taxon>Gammaproteobacteria</taxon>
        <taxon>Enterobacterales</taxon>
        <taxon>Morganellaceae</taxon>
        <taxon>Photorhabdus</taxon>
    </lineage>
</organism>
<accession>Q7N2G5</accession>
<dbReference type="RefSeq" id="WP_011147328.1">
    <property type="nucleotide sequence ID" value="NC_005126.1"/>
</dbReference>
<dbReference type="Pfam" id="PF24691">
    <property type="entry name" value="TreTu_C"/>
    <property type="match status" value="1"/>
</dbReference>